<protein>
    <submittedName>
        <fullName evidence="2">FixH family protein</fullName>
    </submittedName>
</protein>
<comment type="caution">
    <text evidence="2">The sequence shown here is derived from an EMBL/GenBank/DDBJ whole genome shotgun (WGS) entry which is preliminary data.</text>
</comment>
<dbReference type="AlphaFoldDB" id="A0A9D1W8Q5"/>
<keyword evidence="1" id="KW-0472">Membrane</keyword>
<name>A0A9D1W8Q5_9SPHI</name>
<organism evidence="2 3">
    <name type="scientific">Candidatus Sphingobacterium stercoripullorum</name>
    <dbReference type="NCBI Taxonomy" id="2838759"/>
    <lineage>
        <taxon>Bacteria</taxon>
        <taxon>Pseudomonadati</taxon>
        <taxon>Bacteroidota</taxon>
        <taxon>Sphingobacteriia</taxon>
        <taxon>Sphingobacteriales</taxon>
        <taxon>Sphingobacteriaceae</taxon>
        <taxon>Sphingobacterium</taxon>
    </lineage>
</organism>
<dbReference type="InterPro" id="IPR008620">
    <property type="entry name" value="FixH"/>
</dbReference>
<reference evidence="2" key="2">
    <citation type="submission" date="2021-04" db="EMBL/GenBank/DDBJ databases">
        <authorList>
            <person name="Gilroy R."/>
        </authorList>
    </citation>
    <scope>NUCLEOTIDE SEQUENCE</scope>
    <source>
        <strain evidence="2">1719</strain>
    </source>
</reference>
<evidence type="ECO:0000256" key="1">
    <source>
        <dbReference type="SAM" id="Phobius"/>
    </source>
</evidence>
<evidence type="ECO:0000313" key="2">
    <source>
        <dbReference type="EMBL" id="HIX53852.1"/>
    </source>
</evidence>
<proteinExistence type="predicted"/>
<reference evidence="2" key="1">
    <citation type="journal article" date="2021" name="PeerJ">
        <title>Extensive microbial diversity within the chicken gut microbiome revealed by metagenomics and culture.</title>
        <authorList>
            <person name="Gilroy R."/>
            <person name="Ravi A."/>
            <person name="Getino M."/>
            <person name="Pursley I."/>
            <person name="Horton D.L."/>
            <person name="Alikhan N.F."/>
            <person name="Baker D."/>
            <person name="Gharbi K."/>
            <person name="Hall N."/>
            <person name="Watson M."/>
            <person name="Adriaenssens E.M."/>
            <person name="Foster-Nyarko E."/>
            <person name="Jarju S."/>
            <person name="Secka A."/>
            <person name="Antonio M."/>
            <person name="Oren A."/>
            <person name="Chaudhuri R.R."/>
            <person name="La Ragione R."/>
            <person name="Hildebrand F."/>
            <person name="Pallen M.J."/>
        </authorList>
    </citation>
    <scope>NUCLEOTIDE SEQUENCE</scope>
    <source>
        <strain evidence="2">1719</strain>
    </source>
</reference>
<accession>A0A9D1W8Q5</accession>
<dbReference type="Proteomes" id="UP000824156">
    <property type="component" value="Unassembled WGS sequence"/>
</dbReference>
<evidence type="ECO:0000313" key="3">
    <source>
        <dbReference type="Proteomes" id="UP000824156"/>
    </source>
</evidence>
<dbReference type="Pfam" id="PF05751">
    <property type="entry name" value="FixH"/>
    <property type="match status" value="1"/>
</dbReference>
<feature type="transmembrane region" description="Helical" evidence="1">
    <location>
        <begin position="6"/>
        <end position="26"/>
    </location>
</feature>
<gene>
    <name evidence="2" type="ORF">H9853_02400</name>
</gene>
<keyword evidence="1" id="KW-1133">Transmembrane helix</keyword>
<sequence length="139" mass="16139">MNWGLRIIIALGLFMLFIAGSVVYMLSKSNDDLQESDYYEKSIHYDETMDMKQNVFSEQLEPRIEVVKGEVSIIFADDVEEGTVFFRRPSDKSLDREWSLSNVNEVSIPSGDLTKGLWNCILKWKSADKEYLYETNIHL</sequence>
<dbReference type="EMBL" id="DXEZ01000069">
    <property type="protein sequence ID" value="HIX53852.1"/>
    <property type="molecule type" value="Genomic_DNA"/>
</dbReference>
<keyword evidence="1" id="KW-0812">Transmembrane</keyword>